<reference evidence="2" key="1">
    <citation type="submission" date="2024-10" db="EMBL/GenBank/DDBJ databases">
        <authorList>
            <person name="Ryan C."/>
        </authorList>
    </citation>
    <scope>NUCLEOTIDE SEQUENCE [LARGE SCALE GENOMIC DNA]</scope>
</reference>
<evidence type="ECO:0000313" key="2">
    <source>
        <dbReference type="EMBL" id="CAL4958348.1"/>
    </source>
</evidence>
<dbReference type="AlphaFoldDB" id="A0ABC8ZA30"/>
<feature type="transmembrane region" description="Helical" evidence="1">
    <location>
        <begin position="46"/>
        <end position="66"/>
    </location>
</feature>
<evidence type="ECO:0000313" key="3">
    <source>
        <dbReference type="Proteomes" id="UP001497457"/>
    </source>
</evidence>
<sequence>MAEKTKMRRQLAAPLLPLVPVAKKQRQARAFPPLPLPAVELVSLWGIINAVGFGATFAFGFALFIINPCIPSWMFLLLGIDLTPGAAGRRTPTPADAAKDAMATAMVIVAFLCTVTLAAAATPALLLAARHRQIRRALACVVLAAAVAAHCMYVGVLGVYHFEYPVFIRITCSVGIFIFAAGDLLCILALLVGSDDE</sequence>
<dbReference type="Proteomes" id="UP001497457">
    <property type="component" value="Chromosome 18b"/>
</dbReference>
<keyword evidence="1" id="KW-1133">Transmembrane helix</keyword>
<feature type="transmembrane region" description="Helical" evidence="1">
    <location>
        <begin position="101"/>
        <end position="126"/>
    </location>
</feature>
<accession>A0ABC8ZA30</accession>
<feature type="transmembrane region" description="Helical" evidence="1">
    <location>
        <begin position="166"/>
        <end position="192"/>
    </location>
</feature>
<dbReference type="EMBL" id="OZ075128">
    <property type="protein sequence ID" value="CAL4958348.1"/>
    <property type="molecule type" value="Genomic_DNA"/>
</dbReference>
<keyword evidence="3" id="KW-1185">Reference proteome</keyword>
<proteinExistence type="predicted"/>
<keyword evidence="1" id="KW-0472">Membrane</keyword>
<organism evidence="2 3">
    <name type="scientific">Urochloa decumbens</name>
    <dbReference type="NCBI Taxonomy" id="240449"/>
    <lineage>
        <taxon>Eukaryota</taxon>
        <taxon>Viridiplantae</taxon>
        <taxon>Streptophyta</taxon>
        <taxon>Embryophyta</taxon>
        <taxon>Tracheophyta</taxon>
        <taxon>Spermatophyta</taxon>
        <taxon>Magnoliopsida</taxon>
        <taxon>Liliopsida</taxon>
        <taxon>Poales</taxon>
        <taxon>Poaceae</taxon>
        <taxon>PACMAD clade</taxon>
        <taxon>Panicoideae</taxon>
        <taxon>Panicodae</taxon>
        <taxon>Paniceae</taxon>
        <taxon>Melinidinae</taxon>
        <taxon>Urochloa</taxon>
    </lineage>
</organism>
<gene>
    <name evidence="2" type="ORF">URODEC1_LOCUS43063</name>
</gene>
<evidence type="ECO:0000256" key="1">
    <source>
        <dbReference type="SAM" id="Phobius"/>
    </source>
</evidence>
<protein>
    <submittedName>
        <fullName evidence="2">Uncharacterized protein</fullName>
    </submittedName>
</protein>
<keyword evidence="1" id="KW-0812">Transmembrane</keyword>
<feature type="transmembrane region" description="Helical" evidence="1">
    <location>
        <begin position="138"/>
        <end position="160"/>
    </location>
</feature>
<name>A0ABC8ZA30_9POAL</name>